<reference evidence="3" key="1">
    <citation type="journal article" date="2019" name="Int. J. Syst. Evol. Microbiol.">
        <title>The Global Catalogue of Microorganisms (GCM) 10K type strain sequencing project: providing services to taxonomists for standard genome sequencing and annotation.</title>
        <authorList>
            <consortium name="The Broad Institute Genomics Platform"/>
            <consortium name="The Broad Institute Genome Sequencing Center for Infectious Disease"/>
            <person name="Wu L."/>
            <person name="Ma J."/>
        </authorList>
    </citation>
    <scope>NUCLEOTIDE SEQUENCE [LARGE SCALE GENOMIC DNA]</scope>
    <source>
        <strain evidence="3">JCM 17926</strain>
    </source>
</reference>
<dbReference type="RefSeq" id="WP_345158533.1">
    <property type="nucleotide sequence ID" value="NZ_BAABHC010000010.1"/>
</dbReference>
<keyword evidence="3" id="KW-1185">Reference proteome</keyword>
<dbReference type="Pfam" id="PF07700">
    <property type="entry name" value="HNOB"/>
    <property type="match status" value="1"/>
</dbReference>
<comment type="caution">
    <text evidence="2">The sequence shown here is derived from an EMBL/GenBank/DDBJ whole genome shotgun (WGS) entry which is preliminary data.</text>
</comment>
<name>A0ABP8LLX0_9BACT</name>
<dbReference type="InterPro" id="IPR038158">
    <property type="entry name" value="H-NOX_domain_sf"/>
</dbReference>
<evidence type="ECO:0000313" key="3">
    <source>
        <dbReference type="Proteomes" id="UP001500552"/>
    </source>
</evidence>
<proteinExistence type="predicted"/>
<dbReference type="EMBL" id="BAABHC010000010">
    <property type="protein sequence ID" value="GAA4431272.1"/>
    <property type="molecule type" value="Genomic_DNA"/>
</dbReference>
<dbReference type="InterPro" id="IPR011644">
    <property type="entry name" value="Heme_NO-bd"/>
</dbReference>
<sequence length="62" mass="7018">MTKKGEKQLIVDYHSKRRMAGVAVGIIKGIAGYFHESDLVEVTRVTPADEERVLIRADFLRC</sequence>
<gene>
    <name evidence="2" type="ORF">GCM10023188_18640</name>
</gene>
<dbReference type="Gene3D" id="3.90.1520.10">
    <property type="entry name" value="H-NOX domain"/>
    <property type="match status" value="1"/>
</dbReference>
<evidence type="ECO:0000313" key="2">
    <source>
        <dbReference type="EMBL" id="GAA4431272.1"/>
    </source>
</evidence>
<dbReference type="SUPFAM" id="SSF111126">
    <property type="entry name" value="Ligand-binding domain in the NO signalling and Golgi transport"/>
    <property type="match status" value="1"/>
</dbReference>
<dbReference type="InterPro" id="IPR024096">
    <property type="entry name" value="NO_sig/Golgi_transp_ligand-bd"/>
</dbReference>
<feature type="domain" description="Heme NO-binding" evidence="1">
    <location>
        <begin position="2"/>
        <end position="37"/>
    </location>
</feature>
<organism evidence="2 3">
    <name type="scientific">Pontibacter saemangeumensis</name>
    <dbReference type="NCBI Taxonomy" id="1084525"/>
    <lineage>
        <taxon>Bacteria</taxon>
        <taxon>Pseudomonadati</taxon>
        <taxon>Bacteroidota</taxon>
        <taxon>Cytophagia</taxon>
        <taxon>Cytophagales</taxon>
        <taxon>Hymenobacteraceae</taxon>
        <taxon>Pontibacter</taxon>
    </lineage>
</organism>
<dbReference type="Proteomes" id="UP001500552">
    <property type="component" value="Unassembled WGS sequence"/>
</dbReference>
<evidence type="ECO:0000259" key="1">
    <source>
        <dbReference type="Pfam" id="PF07700"/>
    </source>
</evidence>
<protein>
    <recommendedName>
        <fullName evidence="1">Heme NO-binding domain-containing protein</fullName>
    </recommendedName>
</protein>
<accession>A0ABP8LLX0</accession>